<dbReference type="AlphaFoldDB" id="A0A8T8SGF8"/>
<evidence type="ECO:0008006" key="5">
    <source>
        <dbReference type="Google" id="ProtNLM"/>
    </source>
</evidence>
<feature type="domain" description="DUF6791" evidence="2">
    <location>
        <begin position="3"/>
        <end position="132"/>
    </location>
</feature>
<dbReference type="GO" id="GO:0061503">
    <property type="term" value="F:tRNA threonylcarbamoyladenosine dehydratase"/>
    <property type="evidence" value="ECO:0007669"/>
    <property type="project" value="TreeGrafter"/>
</dbReference>
<organism evidence="3 4">
    <name type="scientific">Tilletia caries</name>
    <name type="common">wheat bunt fungus</name>
    <dbReference type="NCBI Taxonomy" id="13290"/>
    <lineage>
        <taxon>Eukaryota</taxon>
        <taxon>Fungi</taxon>
        <taxon>Dikarya</taxon>
        <taxon>Basidiomycota</taxon>
        <taxon>Ustilaginomycotina</taxon>
        <taxon>Exobasidiomycetes</taxon>
        <taxon>Tilletiales</taxon>
        <taxon>Tilletiaceae</taxon>
        <taxon>Tilletia</taxon>
    </lineage>
</organism>
<evidence type="ECO:0000313" key="3">
    <source>
        <dbReference type="EMBL" id="KAE8239957.1"/>
    </source>
</evidence>
<dbReference type="InterPro" id="IPR000594">
    <property type="entry name" value="ThiF_NAD_FAD-bd"/>
</dbReference>
<gene>
    <name evidence="3" type="ORF">A4X03_0g8634</name>
</gene>
<dbReference type="PANTHER" id="PTHR43267:SF1">
    <property type="entry name" value="TRNA THREONYLCARBAMOYLADENOSINE DEHYDRATASE"/>
    <property type="match status" value="1"/>
</dbReference>
<dbReference type="InterPro" id="IPR045886">
    <property type="entry name" value="ThiF/MoeB/HesA"/>
</dbReference>
<feature type="domain" description="THIF-type NAD/FAD binding fold" evidence="1">
    <location>
        <begin position="146"/>
        <end position="272"/>
    </location>
</feature>
<evidence type="ECO:0000259" key="1">
    <source>
        <dbReference type="Pfam" id="PF00899"/>
    </source>
</evidence>
<evidence type="ECO:0000313" key="4">
    <source>
        <dbReference type="Proteomes" id="UP000077671"/>
    </source>
</evidence>
<protein>
    <recommendedName>
        <fullName evidence="5">THIF-type NAD/FAD binding fold domain-containing protein</fullName>
    </recommendedName>
</protein>
<dbReference type="Pfam" id="PF00899">
    <property type="entry name" value="ThiF"/>
    <property type="match status" value="1"/>
</dbReference>
<proteinExistence type="predicted"/>
<dbReference type="GO" id="GO:0008641">
    <property type="term" value="F:ubiquitin-like modifier activating enzyme activity"/>
    <property type="evidence" value="ECO:0007669"/>
    <property type="project" value="InterPro"/>
</dbReference>
<accession>A0A8T8SGF8</accession>
<sequence>MPVPYLDAAGDPRTGLMVDTLNLDADRQGRTLPMNHQMYFIGDQPYDHEGRILFSGNGANASPLFDGKSSTFYWSWKPLDANGAKREYVSLYEKFTEYAAYVAGPAEAKHPEFNATPFVTIGGGPAECPFPFDDMNSARANLSELDKRIADDTVAIIGAGGTGSYIFDLVSKTRVKAIHLFDFDGFDIHNAFRIPGATIREELGQPKVRVIEQRYSGWHNGVKVFEERLDAASENLIEGITFAFVAVDKITARRDIVKLLLARDIPVVIVGMGLHHGNPGLTGLVDTTLLDAESSPAAIAEMIGDDLVDIPDEYQKNIQTVELNAFNAAMAVFMYKKYRGYYAGGHSTYQATFTISTMQLDRESS</sequence>
<reference evidence="3" key="2">
    <citation type="journal article" date="2019" name="IMA Fungus">
        <title>Genome sequencing and comparison of five Tilletia species to identify candidate genes for the detection of regulated species infecting wheat.</title>
        <authorList>
            <person name="Nguyen H.D.T."/>
            <person name="Sultana T."/>
            <person name="Kesanakurti P."/>
            <person name="Hambleton S."/>
        </authorList>
    </citation>
    <scope>NUCLEOTIDE SEQUENCE</scope>
    <source>
        <strain evidence="3">DAOMC 238032</strain>
    </source>
</reference>
<dbReference type="GO" id="GO:0061504">
    <property type="term" value="P:cyclic threonylcarbamoyladenosine biosynthetic process"/>
    <property type="evidence" value="ECO:0007669"/>
    <property type="project" value="TreeGrafter"/>
</dbReference>
<name>A0A8T8SGF8_9BASI</name>
<dbReference type="SUPFAM" id="SSF69572">
    <property type="entry name" value="Activating enzymes of the ubiquitin-like proteins"/>
    <property type="match status" value="1"/>
</dbReference>
<comment type="caution">
    <text evidence="3">The sequence shown here is derived from an EMBL/GenBank/DDBJ whole genome shotgun (WGS) entry which is preliminary data.</text>
</comment>
<dbReference type="CDD" id="cd01483">
    <property type="entry name" value="E1_enzyme_family"/>
    <property type="match status" value="1"/>
</dbReference>
<reference evidence="3" key="1">
    <citation type="submission" date="2016-04" db="EMBL/GenBank/DDBJ databases">
        <authorList>
            <person name="Nguyen H.D."/>
            <person name="Kesanakurti P."/>
            <person name="Cullis J."/>
            <person name="Levesque C.A."/>
            <person name="Hambleton S."/>
        </authorList>
    </citation>
    <scope>NUCLEOTIDE SEQUENCE</scope>
    <source>
        <strain evidence="3">DAOMC 238032</strain>
    </source>
</reference>
<dbReference type="InterPro" id="IPR046741">
    <property type="entry name" value="DUF6791"/>
</dbReference>
<dbReference type="PANTHER" id="PTHR43267">
    <property type="entry name" value="TRNA THREONYLCARBAMOYLADENOSINE DEHYDRATASE"/>
    <property type="match status" value="1"/>
</dbReference>
<dbReference type="Proteomes" id="UP000077671">
    <property type="component" value="Unassembled WGS sequence"/>
</dbReference>
<dbReference type="InterPro" id="IPR035985">
    <property type="entry name" value="Ubiquitin-activating_enz"/>
</dbReference>
<dbReference type="EMBL" id="LWDD02002737">
    <property type="protein sequence ID" value="KAE8239957.1"/>
    <property type="molecule type" value="Genomic_DNA"/>
</dbReference>
<dbReference type="Pfam" id="PF20590">
    <property type="entry name" value="DUF6791"/>
    <property type="match status" value="1"/>
</dbReference>
<dbReference type="Gene3D" id="3.40.50.720">
    <property type="entry name" value="NAD(P)-binding Rossmann-like Domain"/>
    <property type="match status" value="1"/>
</dbReference>
<evidence type="ECO:0000259" key="2">
    <source>
        <dbReference type="Pfam" id="PF20590"/>
    </source>
</evidence>